<dbReference type="AlphaFoldDB" id="X7ZWM8"/>
<sequence length="260" mass="28721">MSRPPSWTLGCGTHPLTLQPKTAGWEWAAACQRFWLRPPPTGLGSPASTMRQGAGHGVKQQRRLSNSLSRKKKGSQNRTDAAARLGRHHHRVATVRRHFLHQVSGELVRTHDRIVVENLNMVGMLANHRLARAISDAGWAEFARMLRYKQAWRHGQLVEADRWYPSTRLCPQCGVIDGAMTLVDRVFTCGCGHSADRDTNAATNLARWATPTTITFLEPRTPSRRPATNACRRDGSGQHPHVGETSPDDAGTDVHTAPAA</sequence>
<dbReference type="Pfam" id="PF07282">
    <property type="entry name" value="Cas12f1-like_TNB"/>
    <property type="match status" value="1"/>
</dbReference>
<gene>
    <name evidence="8" type="ORF">I553_5139</name>
</gene>
<dbReference type="NCBIfam" id="NF040570">
    <property type="entry name" value="guided_TnpB"/>
    <property type="match status" value="1"/>
</dbReference>
<evidence type="ECO:0000256" key="3">
    <source>
        <dbReference type="ARBA" id="ARBA00023125"/>
    </source>
</evidence>
<evidence type="ECO:0000256" key="1">
    <source>
        <dbReference type="ARBA" id="ARBA00008761"/>
    </source>
</evidence>
<dbReference type="GO" id="GO:0032196">
    <property type="term" value="P:transposition"/>
    <property type="evidence" value="ECO:0007669"/>
    <property type="project" value="UniProtKB-KW"/>
</dbReference>
<dbReference type="GO" id="GO:0006310">
    <property type="term" value="P:DNA recombination"/>
    <property type="evidence" value="ECO:0007669"/>
    <property type="project" value="UniProtKB-KW"/>
</dbReference>
<dbReference type="Pfam" id="PF01385">
    <property type="entry name" value="OrfB_IS605"/>
    <property type="match status" value="1"/>
</dbReference>
<name>X7ZWM8_MYCXE</name>
<organism evidence="8">
    <name type="scientific">Mycobacterium xenopi 4042</name>
    <dbReference type="NCBI Taxonomy" id="1299334"/>
    <lineage>
        <taxon>Bacteria</taxon>
        <taxon>Bacillati</taxon>
        <taxon>Actinomycetota</taxon>
        <taxon>Actinomycetes</taxon>
        <taxon>Mycobacteriales</taxon>
        <taxon>Mycobacteriaceae</taxon>
        <taxon>Mycobacterium</taxon>
    </lineage>
</organism>
<reference evidence="8" key="1">
    <citation type="submission" date="2014-01" db="EMBL/GenBank/DDBJ databases">
        <authorList>
            <person name="Brown-Elliot B."/>
            <person name="Wallace R."/>
            <person name="Lenaerts A."/>
            <person name="Ordway D."/>
            <person name="DeGroote M.A."/>
            <person name="Parker T."/>
            <person name="Sizemore C."/>
            <person name="Tallon L.J."/>
            <person name="Sadzewicz L.K."/>
            <person name="Sengamalay N."/>
            <person name="Fraser C.M."/>
            <person name="Hine E."/>
            <person name="Shefchek K.A."/>
            <person name="Das S.P."/>
            <person name="Tettelin H."/>
        </authorList>
    </citation>
    <scope>NUCLEOTIDE SEQUENCE [LARGE SCALE GENOMIC DNA]</scope>
    <source>
        <strain evidence="8">4042</strain>
    </source>
</reference>
<comment type="caution">
    <text evidence="8">The sequence shown here is derived from an EMBL/GenBank/DDBJ whole genome shotgun (WGS) entry which is preliminary data.</text>
</comment>
<keyword evidence="2" id="KW-0815">Transposition</keyword>
<protein>
    <submittedName>
        <fullName evidence="8">Transposase, IS605 OrfB family</fullName>
    </submittedName>
</protein>
<dbReference type="InterPro" id="IPR001959">
    <property type="entry name" value="Transposase"/>
</dbReference>
<evidence type="ECO:0000256" key="2">
    <source>
        <dbReference type="ARBA" id="ARBA00022578"/>
    </source>
</evidence>
<evidence type="ECO:0000259" key="6">
    <source>
        <dbReference type="Pfam" id="PF01385"/>
    </source>
</evidence>
<feature type="domain" description="Probable transposase IS891/IS1136/IS1341" evidence="6">
    <location>
        <begin position="62"/>
        <end position="125"/>
    </location>
</feature>
<dbReference type="PATRIC" id="fig|1299334.3.peg.7098"/>
<dbReference type="GO" id="GO:0003677">
    <property type="term" value="F:DNA binding"/>
    <property type="evidence" value="ECO:0007669"/>
    <property type="project" value="UniProtKB-KW"/>
</dbReference>
<feature type="region of interest" description="Disordered" evidence="5">
    <location>
        <begin position="40"/>
        <end position="86"/>
    </location>
</feature>
<dbReference type="EMBL" id="JAOB01000069">
    <property type="protein sequence ID" value="EUA23133.1"/>
    <property type="molecule type" value="Genomic_DNA"/>
</dbReference>
<accession>X7ZWM8</accession>
<keyword evidence="3" id="KW-0238">DNA-binding</keyword>
<feature type="domain" description="Cas12f1-like TNB" evidence="7">
    <location>
        <begin position="139"/>
        <end position="205"/>
    </location>
</feature>
<feature type="region of interest" description="Disordered" evidence="5">
    <location>
        <begin position="218"/>
        <end position="260"/>
    </location>
</feature>
<comment type="similarity">
    <text evidence="1">In the C-terminal section; belongs to the transposase 35 family.</text>
</comment>
<evidence type="ECO:0000259" key="7">
    <source>
        <dbReference type="Pfam" id="PF07282"/>
    </source>
</evidence>
<proteinExistence type="inferred from homology"/>
<evidence type="ECO:0000313" key="8">
    <source>
        <dbReference type="EMBL" id="EUA23133.1"/>
    </source>
</evidence>
<dbReference type="InterPro" id="IPR010095">
    <property type="entry name" value="Cas12f1-like_TNB"/>
</dbReference>
<evidence type="ECO:0000256" key="4">
    <source>
        <dbReference type="ARBA" id="ARBA00023172"/>
    </source>
</evidence>
<keyword evidence="4" id="KW-0233">DNA recombination</keyword>
<evidence type="ECO:0000256" key="5">
    <source>
        <dbReference type="SAM" id="MobiDB-lite"/>
    </source>
</evidence>